<evidence type="ECO:0000313" key="5">
    <source>
        <dbReference type="Proteomes" id="UP000267900"/>
    </source>
</evidence>
<feature type="signal peptide" evidence="3">
    <location>
        <begin position="1"/>
        <end position="35"/>
    </location>
</feature>
<dbReference type="OrthoDB" id="4326934at2"/>
<name>A0A3Q9G2F9_STRLT</name>
<accession>A0A3Q9G2F9</accession>
<keyword evidence="1 3" id="KW-0732">Signal</keyword>
<dbReference type="Proteomes" id="UP000267900">
    <property type="component" value="Chromosome"/>
</dbReference>
<dbReference type="RefSeq" id="WP_126916513.1">
    <property type="nucleotide sequence ID" value="NZ_CP034587.1"/>
</dbReference>
<dbReference type="PANTHER" id="PTHR44103">
    <property type="entry name" value="PROPROTEIN CONVERTASE P"/>
    <property type="match status" value="1"/>
</dbReference>
<keyword evidence="5" id="KW-1185">Reference proteome</keyword>
<dbReference type="PANTHER" id="PTHR44103:SF1">
    <property type="entry name" value="PROPROTEIN CONVERTASE P"/>
    <property type="match status" value="1"/>
</dbReference>
<dbReference type="EMBL" id="CP034587">
    <property type="protein sequence ID" value="AZQ74010.1"/>
    <property type="molecule type" value="Genomic_DNA"/>
</dbReference>
<feature type="compositionally biased region" description="Low complexity" evidence="2">
    <location>
        <begin position="55"/>
        <end position="66"/>
    </location>
</feature>
<evidence type="ECO:0000256" key="1">
    <source>
        <dbReference type="ARBA" id="ARBA00022729"/>
    </source>
</evidence>
<proteinExistence type="predicted"/>
<dbReference type="Gene3D" id="2.115.10.10">
    <property type="entry name" value="Tachylectin 2"/>
    <property type="match status" value="1"/>
</dbReference>
<organism evidence="4 5">
    <name type="scientific">Streptomyces luteoverticillatus</name>
    <name type="common">Streptoverticillium luteoverticillatus</name>
    <dbReference type="NCBI Taxonomy" id="66425"/>
    <lineage>
        <taxon>Bacteria</taxon>
        <taxon>Bacillati</taxon>
        <taxon>Actinomycetota</taxon>
        <taxon>Actinomycetes</taxon>
        <taxon>Kitasatosporales</taxon>
        <taxon>Streptomycetaceae</taxon>
        <taxon>Streptomyces</taxon>
    </lineage>
</organism>
<dbReference type="InterPro" id="IPR028994">
    <property type="entry name" value="Integrin_alpha_N"/>
</dbReference>
<protein>
    <recommendedName>
        <fullName evidence="6">VCBS repeat-containing protein</fullName>
    </recommendedName>
</protein>
<dbReference type="AlphaFoldDB" id="A0A3Q9G2F9"/>
<evidence type="ECO:0008006" key="6">
    <source>
        <dbReference type="Google" id="ProtNLM"/>
    </source>
</evidence>
<evidence type="ECO:0000256" key="2">
    <source>
        <dbReference type="SAM" id="MobiDB-lite"/>
    </source>
</evidence>
<feature type="chain" id="PRO_5018607968" description="VCBS repeat-containing protein" evidence="3">
    <location>
        <begin position="36"/>
        <end position="322"/>
    </location>
</feature>
<sequence length="322" mass="34607">MGNLSGRKRGRALSGLVTAAIATALVGTAAATASADVPAGPSAAKAHQRAESAPKHAPQKAAKPRAGLLRSAAADDKGTAAAPQFDLYAADRDGLVYLYMANGHGGFKDAWFLDSGWQNFTEATQVDHDRNGESDGWYVRHADGQLEYTGEAGNKMIGGGWNAYDRVFSPGDLGGAGESDLLARDKSGVMWIYLARPDGTLTDRYRVGPGWDQYTDITGRGDLNGDGKADIVAKDRNGDLWFYKGTGDYKDPFESRVKVGGGWNMFDKLVGVGDLDHDGRSDMLARDKSGVLWLYKGNGNQNDPFENRTKIGGGWDKFNLMF</sequence>
<dbReference type="SUPFAM" id="SSF69318">
    <property type="entry name" value="Integrin alpha N-terminal domain"/>
    <property type="match status" value="1"/>
</dbReference>
<evidence type="ECO:0000256" key="3">
    <source>
        <dbReference type="SAM" id="SignalP"/>
    </source>
</evidence>
<dbReference type="InterPro" id="IPR013517">
    <property type="entry name" value="FG-GAP"/>
</dbReference>
<evidence type="ECO:0000313" key="4">
    <source>
        <dbReference type="EMBL" id="AZQ74010.1"/>
    </source>
</evidence>
<feature type="region of interest" description="Disordered" evidence="2">
    <location>
        <begin position="38"/>
        <end position="72"/>
    </location>
</feature>
<dbReference type="Pfam" id="PF13517">
    <property type="entry name" value="FG-GAP_3"/>
    <property type="match status" value="1"/>
</dbReference>
<reference evidence="4 5" key="1">
    <citation type="submission" date="2018-12" db="EMBL/GenBank/DDBJ databases">
        <title>The whole draft genome of Streptomyce luteoverticillatus CGMCC 15060.</title>
        <authorList>
            <person name="Feng Z."/>
            <person name="Chen G."/>
            <person name="Zhang J."/>
            <person name="Zhu H."/>
            <person name="Yu X."/>
            <person name="Zhang W."/>
            <person name="Zhang X."/>
        </authorList>
    </citation>
    <scope>NUCLEOTIDE SEQUENCE [LARGE SCALE GENOMIC DNA]</scope>
    <source>
        <strain evidence="4 5">CGMCC 15060</strain>
    </source>
</reference>
<gene>
    <name evidence="4" type="ORF">EKH77_24790</name>
</gene>